<accession>A0A397UJV3</accession>
<dbReference type="Pfam" id="PF02765">
    <property type="entry name" value="POT1"/>
    <property type="match status" value="1"/>
</dbReference>
<keyword evidence="11" id="KW-1185">Reference proteome</keyword>
<evidence type="ECO:0000256" key="3">
    <source>
        <dbReference type="ARBA" id="ARBA00008442"/>
    </source>
</evidence>
<dbReference type="GO" id="GO:0098505">
    <property type="term" value="F:G-rich strand telomeric DNA binding"/>
    <property type="evidence" value="ECO:0007669"/>
    <property type="project" value="TreeGrafter"/>
</dbReference>
<evidence type="ECO:0000256" key="6">
    <source>
        <dbReference type="ARBA" id="ARBA00022895"/>
    </source>
</evidence>
<evidence type="ECO:0000256" key="1">
    <source>
        <dbReference type="ARBA" id="ARBA00004123"/>
    </source>
</evidence>
<dbReference type="Pfam" id="PF16686">
    <property type="entry name" value="POT1PC"/>
    <property type="match status" value="1"/>
</dbReference>
<evidence type="ECO:0000256" key="4">
    <source>
        <dbReference type="ARBA" id="ARBA00015253"/>
    </source>
</evidence>
<feature type="domain" description="Telomeric single stranded DNA binding POT1/Cdc13" evidence="9">
    <location>
        <begin position="13"/>
        <end position="142"/>
    </location>
</feature>
<dbReference type="InterPro" id="IPR012340">
    <property type="entry name" value="NA-bd_OB-fold"/>
</dbReference>
<keyword evidence="6" id="KW-0779">Telomere</keyword>
<evidence type="ECO:0000313" key="10">
    <source>
        <dbReference type="EMBL" id="RIB07436.1"/>
    </source>
</evidence>
<dbReference type="SUPFAM" id="SSF50249">
    <property type="entry name" value="Nucleic acid-binding proteins"/>
    <property type="match status" value="2"/>
</dbReference>
<name>A0A397UJV3_9GLOM</name>
<proteinExistence type="inferred from homology"/>
<dbReference type="EMBL" id="QKWP01001657">
    <property type="protein sequence ID" value="RIB07436.1"/>
    <property type="molecule type" value="Genomic_DNA"/>
</dbReference>
<comment type="caution">
    <text evidence="10">The sequence shown here is derived from an EMBL/GenBank/DDBJ whole genome shotgun (WGS) entry which is preliminary data.</text>
</comment>
<evidence type="ECO:0000256" key="7">
    <source>
        <dbReference type="ARBA" id="ARBA00023125"/>
    </source>
</evidence>
<dbReference type="SMART" id="SM00976">
    <property type="entry name" value="Telo_bind"/>
    <property type="match status" value="1"/>
</dbReference>
<evidence type="ECO:0000256" key="5">
    <source>
        <dbReference type="ARBA" id="ARBA00022454"/>
    </source>
</evidence>
<dbReference type="GO" id="GO:0000783">
    <property type="term" value="C:nuclear telomere cap complex"/>
    <property type="evidence" value="ECO:0007669"/>
    <property type="project" value="TreeGrafter"/>
</dbReference>
<dbReference type="InterPro" id="IPR032042">
    <property type="entry name" value="POT1PC"/>
</dbReference>
<dbReference type="OrthoDB" id="2186770at2759"/>
<dbReference type="AlphaFoldDB" id="A0A397UJV3"/>
<protein>
    <recommendedName>
        <fullName evidence="4">Protection of telomeres protein 1</fullName>
    </recommendedName>
</protein>
<evidence type="ECO:0000313" key="11">
    <source>
        <dbReference type="Proteomes" id="UP000266673"/>
    </source>
</evidence>
<dbReference type="InterPro" id="IPR028389">
    <property type="entry name" value="POT1"/>
</dbReference>
<dbReference type="InterPro" id="IPR011564">
    <property type="entry name" value="Telomer_end-bd_POT1/Cdc13"/>
</dbReference>
<evidence type="ECO:0000256" key="2">
    <source>
        <dbReference type="ARBA" id="ARBA00004574"/>
    </source>
</evidence>
<comment type="subcellular location">
    <subcellularLocation>
        <location evidence="2">Chromosome</location>
        <location evidence="2">Telomere</location>
    </subcellularLocation>
    <subcellularLocation>
        <location evidence="1">Nucleus</location>
    </subcellularLocation>
</comment>
<dbReference type="GO" id="GO:0016233">
    <property type="term" value="P:telomere capping"/>
    <property type="evidence" value="ECO:0007669"/>
    <property type="project" value="TreeGrafter"/>
</dbReference>
<organism evidence="10 11">
    <name type="scientific">Gigaspora rosea</name>
    <dbReference type="NCBI Taxonomy" id="44941"/>
    <lineage>
        <taxon>Eukaryota</taxon>
        <taxon>Fungi</taxon>
        <taxon>Fungi incertae sedis</taxon>
        <taxon>Mucoromycota</taxon>
        <taxon>Glomeromycotina</taxon>
        <taxon>Glomeromycetes</taxon>
        <taxon>Diversisporales</taxon>
        <taxon>Gigasporaceae</taxon>
        <taxon>Gigaspora</taxon>
    </lineage>
</organism>
<keyword evidence="5" id="KW-0158">Chromosome</keyword>
<evidence type="ECO:0000259" key="9">
    <source>
        <dbReference type="SMART" id="SM00976"/>
    </source>
</evidence>
<dbReference type="Gene3D" id="2.40.50.140">
    <property type="entry name" value="Nucleic acid-binding proteins"/>
    <property type="match status" value="2"/>
</dbReference>
<dbReference type="GO" id="GO:0032210">
    <property type="term" value="P:regulation of telomere maintenance via telomerase"/>
    <property type="evidence" value="ECO:0007669"/>
    <property type="project" value="TreeGrafter"/>
</dbReference>
<dbReference type="Proteomes" id="UP000266673">
    <property type="component" value="Unassembled WGS sequence"/>
</dbReference>
<gene>
    <name evidence="10" type="ORF">C2G38_2046011</name>
</gene>
<comment type="similarity">
    <text evidence="3">Belongs to the telombin family.</text>
</comment>
<dbReference type="PANTHER" id="PTHR14513:SF0">
    <property type="entry name" value="PROTECTION OF TELOMERES PROTEIN 1"/>
    <property type="match status" value="1"/>
</dbReference>
<evidence type="ECO:0000256" key="8">
    <source>
        <dbReference type="ARBA" id="ARBA00023242"/>
    </source>
</evidence>
<sequence>MTLELRRVKVEGHSLLSDLAMGEKVTVVGIVKLCSPPRRSKGPDWTRSIQITDPSLNGKITVIIFRAQHTDLPEADIGSIFLGTGLRVNYFMNSPQLIAHKFESKCTILNDDDFRENKLSHTMHNNDTKIMAYAKRLRDWWRNIENFYVAVPNSRQLITIADIRGPNVFFDTIAEVVEIQRIEHTTELFITDYTCNELLSNNNYVWNLPNELGACNIFQVSLWDEHMMDSQDFKVGMYLYLQNIRTKYNSFNHFQGVIHGDPETRRTRVMEAIMNSPDVVELIKRKELFKKKFFSVGPRITRIIDCRAKPTPIPDILKSNETPCKFFTRGRIFDYYPRDIELFVQPYCVDCDDIIRSETEDIKAIKKCPNSNSSHTITFVYDFFLLFEDGLGTTLPTLVSGPDAARFLKQILPAK</sequence>
<dbReference type="GO" id="GO:0010521">
    <property type="term" value="F:telomerase inhibitor activity"/>
    <property type="evidence" value="ECO:0007669"/>
    <property type="project" value="TreeGrafter"/>
</dbReference>
<keyword evidence="8" id="KW-0539">Nucleus</keyword>
<keyword evidence="7" id="KW-0238">DNA-binding</keyword>
<dbReference type="PANTHER" id="PTHR14513">
    <property type="entry name" value="PROTECTION OF TELOMERES 1"/>
    <property type="match status" value="1"/>
</dbReference>
<reference evidence="10 11" key="1">
    <citation type="submission" date="2018-06" db="EMBL/GenBank/DDBJ databases">
        <title>Comparative genomics reveals the genomic features of Rhizophagus irregularis, R. cerebriforme, R. diaphanum and Gigaspora rosea, and their symbiotic lifestyle signature.</title>
        <authorList>
            <person name="Morin E."/>
            <person name="San Clemente H."/>
            <person name="Chen E.C.H."/>
            <person name="De La Providencia I."/>
            <person name="Hainaut M."/>
            <person name="Kuo A."/>
            <person name="Kohler A."/>
            <person name="Murat C."/>
            <person name="Tang N."/>
            <person name="Roy S."/>
            <person name="Loubradou J."/>
            <person name="Henrissat B."/>
            <person name="Grigoriev I.V."/>
            <person name="Corradi N."/>
            <person name="Roux C."/>
            <person name="Martin F.M."/>
        </authorList>
    </citation>
    <scope>NUCLEOTIDE SEQUENCE [LARGE SCALE GENOMIC DNA]</scope>
    <source>
        <strain evidence="10 11">DAOM 194757</strain>
    </source>
</reference>
<dbReference type="STRING" id="44941.A0A397UJV3"/>